<name>A0AAD7FYJ8_9AGAR</name>
<keyword evidence="2" id="KW-1185">Reference proteome</keyword>
<proteinExistence type="predicted"/>
<dbReference type="AlphaFoldDB" id="A0AAD7FYJ8"/>
<organism evidence="1 2">
    <name type="scientific">Roridomyces roridus</name>
    <dbReference type="NCBI Taxonomy" id="1738132"/>
    <lineage>
        <taxon>Eukaryota</taxon>
        <taxon>Fungi</taxon>
        <taxon>Dikarya</taxon>
        <taxon>Basidiomycota</taxon>
        <taxon>Agaricomycotina</taxon>
        <taxon>Agaricomycetes</taxon>
        <taxon>Agaricomycetidae</taxon>
        <taxon>Agaricales</taxon>
        <taxon>Marasmiineae</taxon>
        <taxon>Mycenaceae</taxon>
        <taxon>Roridomyces</taxon>
    </lineage>
</organism>
<gene>
    <name evidence="1" type="ORF">FB45DRAFT_999656</name>
</gene>
<reference evidence="1" key="1">
    <citation type="submission" date="2023-03" db="EMBL/GenBank/DDBJ databases">
        <title>Massive genome expansion in bonnet fungi (Mycena s.s.) driven by repeated elements and novel gene families across ecological guilds.</title>
        <authorList>
            <consortium name="Lawrence Berkeley National Laboratory"/>
            <person name="Harder C.B."/>
            <person name="Miyauchi S."/>
            <person name="Viragh M."/>
            <person name="Kuo A."/>
            <person name="Thoen E."/>
            <person name="Andreopoulos B."/>
            <person name="Lu D."/>
            <person name="Skrede I."/>
            <person name="Drula E."/>
            <person name="Henrissat B."/>
            <person name="Morin E."/>
            <person name="Kohler A."/>
            <person name="Barry K."/>
            <person name="LaButti K."/>
            <person name="Morin E."/>
            <person name="Salamov A."/>
            <person name="Lipzen A."/>
            <person name="Mereny Z."/>
            <person name="Hegedus B."/>
            <person name="Baldrian P."/>
            <person name="Stursova M."/>
            <person name="Weitz H."/>
            <person name="Taylor A."/>
            <person name="Grigoriev I.V."/>
            <person name="Nagy L.G."/>
            <person name="Martin F."/>
            <person name="Kauserud H."/>
        </authorList>
    </citation>
    <scope>NUCLEOTIDE SEQUENCE</scope>
    <source>
        <strain evidence="1">9284</strain>
    </source>
</reference>
<evidence type="ECO:0000313" key="2">
    <source>
        <dbReference type="Proteomes" id="UP001221142"/>
    </source>
</evidence>
<dbReference type="EMBL" id="JARKIF010000003">
    <property type="protein sequence ID" value="KAJ7644701.1"/>
    <property type="molecule type" value="Genomic_DNA"/>
</dbReference>
<accession>A0AAD7FYJ8</accession>
<dbReference type="Proteomes" id="UP001221142">
    <property type="component" value="Unassembled WGS sequence"/>
</dbReference>
<sequence length="100" mass="10777">MPFRYMHPQQKVLLPTIKKTIEKNGGIAAMTEISARTSCRGGTAFYARGAAVATVAGWAVAVAASHRGRKEVDTGSSSKDMEAFRLQLGRITRAPQLLES</sequence>
<evidence type="ECO:0000313" key="1">
    <source>
        <dbReference type="EMBL" id="KAJ7644701.1"/>
    </source>
</evidence>
<protein>
    <submittedName>
        <fullName evidence="1">Uncharacterized protein</fullName>
    </submittedName>
</protein>
<comment type="caution">
    <text evidence="1">The sequence shown here is derived from an EMBL/GenBank/DDBJ whole genome shotgun (WGS) entry which is preliminary data.</text>
</comment>